<feature type="transmembrane region" description="Helical" evidence="1">
    <location>
        <begin position="68"/>
        <end position="88"/>
    </location>
</feature>
<proteinExistence type="predicted"/>
<reference evidence="2" key="1">
    <citation type="submission" date="2024-07" db="EMBL/GenBank/DDBJ databases">
        <authorList>
            <person name="Li X.-J."/>
            <person name="Wang X."/>
        </authorList>
    </citation>
    <scope>NUCLEOTIDE SEQUENCE</scope>
    <source>
        <strain evidence="2">HSP-334</strain>
    </source>
</reference>
<keyword evidence="1" id="KW-0472">Membrane</keyword>
<accession>A0AB39VI61</accession>
<dbReference type="PANTHER" id="PTHR37314:SF4">
    <property type="entry name" value="UPF0700 TRANSMEMBRANE PROTEIN YOAK"/>
    <property type="match status" value="1"/>
</dbReference>
<dbReference type="RefSeq" id="WP_369711280.1">
    <property type="nucleotide sequence ID" value="NZ_CP165644.1"/>
</dbReference>
<evidence type="ECO:0000313" key="2">
    <source>
        <dbReference type="EMBL" id="XDU67066.1"/>
    </source>
</evidence>
<gene>
    <name evidence="2" type="ORF">AB8B22_01265</name>
</gene>
<dbReference type="InterPro" id="IPR010699">
    <property type="entry name" value="DUF1275"/>
</dbReference>
<evidence type="ECO:0000256" key="1">
    <source>
        <dbReference type="SAM" id="Phobius"/>
    </source>
</evidence>
<feature type="transmembrane region" description="Helical" evidence="1">
    <location>
        <begin position="125"/>
        <end position="142"/>
    </location>
</feature>
<name>A0AB39VI61_9FUSO</name>
<keyword evidence="1" id="KW-1133">Transmembrane helix</keyword>
<dbReference type="Pfam" id="PF06912">
    <property type="entry name" value="DUF1275"/>
    <property type="match status" value="1"/>
</dbReference>
<feature type="transmembrane region" description="Helical" evidence="1">
    <location>
        <begin position="20"/>
        <end position="38"/>
    </location>
</feature>
<dbReference type="EMBL" id="CP165644">
    <property type="protein sequence ID" value="XDU67066.1"/>
    <property type="molecule type" value="Genomic_DNA"/>
</dbReference>
<keyword evidence="1" id="KW-0812">Transmembrane</keyword>
<sequence>MRRELKKIFFIRKKDSTQTFRLAMLLCIVGGFLDAYTFTTRGKVLANAQTGNLVYLALNLAERDYQKVFSYFVPIFVFALGILFSEYLKHVFTKYENFRWQHTAIIIQLIVMFFISFIPSNHLNMLVNVIISFIAALQYQGFKKIHGVNGATTMCTGNLRSSMEFLSQFIMTRDKKSFYNFLVYIGLISFFVIGATLCAVLVHFFKNYALLFCCVLQFIVFLVMFKQKI</sequence>
<dbReference type="KEGG" id="lrug:AB8B22_01265"/>
<organism evidence="2">
    <name type="scientific">Leptotrichia rugosa</name>
    <dbReference type="NCBI Taxonomy" id="3239302"/>
    <lineage>
        <taxon>Bacteria</taxon>
        <taxon>Fusobacteriati</taxon>
        <taxon>Fusobacteriota</taxon>
        <taxon>Fusobacteriia</taxon>
        <taxon>Fusobacteriales</taxon>
        <taxon>Leptotrichiaceae</taxon>
        <taxon>Leptotrichia</taxon>
    </lineage>
</organism>
<feature type="transmembrane region" description="Helical" evidence="1">
    <location>
        <begin position="100"/>
        <end position="119"/>
    </location>
</feature>
<dbReference type="AlphaFoldDB" id="A0AB39VI61"/>
<dbReference type="PANTHER" id="PTHR37314">
    <property type="entry name" value="SLR0142 PROTEIN"/>
    <property type="match status" value="1"/>
</dbReference>
<feature type="transmembrane region" description="Helical" evidence="1">
    <location>
        <begin position="208"/>
        <end position="225"/>
    </location>
</feature>
<protein>
    <submittedName>
        <fullName evidence="2">YoaK family protein</fullName>
    </submittedName>
</protein>
<feature type="transmembrane region" description="Helical" evidence="1">
    <location>
        <begin position="181"/>
        <end position="202"/>
    </location>
</feature>